<evidence type="ECO:0000313" key="1">
    <source>
        <dbReference type="EMBL" id="TKC18808.1"/>
    </source>
</evidence>
<sequence length="148" mass="17010">MAKLYSMIIDAPINWVWDFLQDFSHWAPIVPGYVSHEVISNEKSNWVYMTYLGIIKKKFEFELEILSVTPPRSMTFQVNGLNEGFTGHGSIEVKKLKSDRTFINATIDLQPTGNLARIIKPLIKSNPPKITQEFKEAVTARIYEYKQG</sequence>
<gene>
    <name evidence="1" type="ORF">FA727_04420</name>
</gene>
<dbReference type="SUPFAM" id="SSF55961">
    <property type="entry name" value="Bet v1-like"/>
    <property type="match status" value="1"/>
</dbReference>
<organism evidence="1 2">
    <name type="scientific">Robertmurraya kyonggiensis</name>
    <dbReference type="NCBI Taxonomy" id="1037680"/>
    <lineage>
        <taxon>Bacteria</taxon>
        <taxon>Bacillati</taxon>
        <taxon>Bacillota</taxon>
        <taxon>Bacilli</taxon>
        <taxon>Bacillales</taxon>
        <taxon>Bacillaceae</taxon>
        <taxon>Robertmurraya</taxon>
    </lineage>
</organism>
<dbReference type="EMBL" id="SWBM01000001">
    <property type="protein sequence ID" value="TKC18808.1"/>
    <property type="molecule type" value="Genomic_DNA"/>
</dbReference>
<dbReference type="OrthoDB" id="2374625at2"/>
<comment type="caution">
    <text evidence="1">The sequence shown here is derived from an EMBL/GenBank/DDBJ whole genome shotgun (WGS) entry which is preliminary data.</text>
</comment>
<dbReference type="AlphaFoldDB" id="A0A4U1D9M5"/>
<dbReference type="Gene3D" id="3.30.530.20">
    <property type="match status" value="1"/>
</dbReference>
<dbReference type="InterPro" id="IPR023393">
    <property type="entry name" value="START-like_dom_sf"/>
</dbReference>
<accession>A0A4U1D9M5</accession>
<dbReference type="Pfam" id="PF06240">
    <property type="entry name" value="COXG"/>
    <property type="match status" value="1"/>
</dbReference>
<keyword evidence="2" id="KW-1185">Reference proteome</keyword>
<dbReference type="Proteomes" id="UP000307756">
    <property type="component" value="Unassembled WGS sequence"/>
</dbReference>
<reference evidence="1 2" key="1">
    <citation type="journal article" date="2011" name="J. Microbiol.">
        <title>Bacillus kyonggiensis sp. nov., isolated from soil of a lettuce field.</title>
        <authorList>
            <person name="Dong K."/>
            <person name="Lee S."/>
        </authorList>
    </citation>
    <scope>NUCLEOTIDE SEQUENCE [LARGE SCALE GENOMIC DNA]</scope>
    <source>
        <strain evidence="1 2">NB22</strain>
    </source>
</reference>
<protein>
    <submittedName>
        <fullName evidence="1">SRPBCC family protein</fullName>
    </submittedName>
</protein>
<dbReference type="CDD" id="cd07812">
    <property type="entry name" value="SRPBCC"/>
    <property type="match status" value="1"/>
</dbReference>
<proteinExistence type="predicted"/>
<dbReference type="RefSeq" id="WP_136829501.1">
    <property type="nucleotide sequence ID" value="NZ_SWBM01000001.1"/>
</dbReference>
<evidence type="ECO:0000313" key="2">
    <source>
        <dbReference type="Proteomes" id="UP000307756"/>
    </source>
</evidence>
<name>A0A4U1D9M5_9BACI</name>
<dbReference type="InterPro" id="IPR010419">
    <property type="entry name" value="CO_DH_gsu"/>
</dbReference>